<feature type="transmembrane region" description="Helical" evidence="7">
    <location>
        <begin position="41"/>
        <end position="60"/>
    </location>
</feature>
<name>A0A437UD00_9FLAO</name>
<gene>
    <name evidence="9" type="ORF">EH230_11415</name>
</gene>
<comment type="caution">
    <text evidence="9">The sequence shown here is derived from an EMBL/GenBank/DDBJ whole genome shotgun (WGS) entry which is preliminary data.</text>
</comment>
<evidence type="ECO:0000256" key="2">
    <source>
        <dbReference type="ARBA" id="ARBA00010792"/>
    </source>
</evidence>
<evidence type="ECO:0000256" key="5">
    <source>
        <dbReference type="ARBA" id="ARBA00022989"/>
    </source>
</evidence>
<dbReference type="RefSeq" id="WP_127823603.1">
    <property type="nucleotide sequence ID" value="NZ_RQSM01000003.1"/>
</dbReference>
<dbReference type="GO" id="GO:0005886">
    <property type="term" value="C:plasma membrane"/>
    <property type="evidence" value="ECO:0007669"/>
    <property type="project" value="UniProtKB-SubCell"/>
</dbReference>
<reference evidence="9" key="1">
    <citation type="submission" date="2018-12" db="EMBL/GenBank/DDBJ databases">
        <title>Draft genome sequence of Flaovobacterium columnare ARS1 isolated from channel catfish in Alabama.</title>
        <authorList>
            <person name="Cai W."/>
            <person name="Arias C."/>
        </authorList>
    </citation>
    <scope>NUCLEOTIDE SEQUENCE [LARGE SCALE GENOMIC DNA]</scope>
    <source>
        <strain evidence="9">ARS1</strain>
    </source>
</reference>
<evidence type="ECO:0000256" key="1">
    <source>
        <dbReference type="ARBA" id="ARBA00004651"/>
    </source>
</evidence>
<keyword evidence="5 7" id="KW-1133">Transmembrane helix</keyword>
<dbReference type="AlphaFoldDB" id="A0A437UD00"/>
<comment type="similarity">
    <text evidence="2 7">Belongs to the DedA family.</text>
</comment>
<comment type="subcellular location">
    <subcellularLocation>
        <location evidence="1 7">Cell membrane</location>
        <topology evidence="1 7">Multi-pass membrane protein</topology>
    </subcellularLocation>
</comment>
<keyword evidence="3 7" id="KW-1003">Cell membrane</keyword>
<evidence type="ECO:0000256" key="6">
    <source>
        <dbReference type="ARBA" id="ARBA00023136"/>
    </source>
</evidence>
<organism evidence="9 10">
    <name type="scientific">Flavobacterium columnare</name>
    <dbReference type="NCBI Taxonomy" id="996"/>
    <lineage>
        <taxon>Bacteria</taxon>
        <taxon>Pseudomonadati</taxon>
        <taxon>Bacteroidota</taxon>
        <taxon>Flavobacteriia</taxon>
        <taxon>Flavobacteriales</taxon>
        <taxon>Flavobacteriaceae</taxon>
        <taxon>Flavobacterium</taxon>
    </lineage>
</organism>
<keyword evidence="4 7" id="KW-0812">Transmembrane</keyword>
<evidence type="ECO:0000256" key="3">
    <source>
        <dbReference type="ARBA" id="ARBA00022475"/>
    </source>
</evidence>
<feature type="transmembrane region" description="Helical" evidence="7">
    <location>
        <begin position="132"/>
        <end position="153"/>
    </location>
</feature>
<feature type="transmembrane region" description="Helical" evidence="7">
    <location>
        <begin position="160"/>
        <end position="182"/>
    </location>
</feature>
<feature type="transmembrane region" description="Helical" evidence="7">
    <location>
        <begin position="12"/>
        <end position="35"/>
    </location>
</feature>
<protein>
    <submittedName>
        <fullName evidence="9">DedA family protein</fullName>
    </submittedName>
</protein>
<feature type="transmembrane region" description="Helical" evidence="7">
    <location>
        <begin position="72"/>
        <end position="96"/>
    </location>
</feature>
<dbReference type="Proteomes" id="UP000288951">
    <property type="component" value="Unassembled WGS sequence"/>
</dbReference>
<evidence type="ECO:0000256" key="7">
    <source>
        <dbReference type="RuleBase" id="RU367016"/>
    </source>
</evidence>
<proteinExistence type="inferred from homology"/>
<feature type="transmembrane region" description="Helical" evidence="7">
    <location>
        <begin position="194"/>
        <end position="215"/>
    </location>
</feature>
<dbReference type="PANTHER" id="PTHR30353:SF0">
    <property type="entry name" value="TRANSMEMBRANE PROTEIN"/>
    <property type="match status" value="1"/>
</dbReference>
<dbReference type="OrthoDB" id="9813426at2"/>
<keyword evidence="6 7" id="KW-0472">Membrane</keyword>
<dbReference type="Pfam" id="PF09335">
    <property type="entry name" value="VTT_dom"/>
    <property type="match status" value="1"/>
</dbReference>
<dbReference type="EMBL" id="RQSM01000003">
    <property type="protein sequence ID" value="RVU91459.1"/>
    <property type="molecule type" value="Genomic_DNA"/>
</dbReference>
<dbReference type="InterPro" id="IPR032816">
    <property type="entry name" value="VTT_dom"/>
</dbReference>
<evidence type="ECO:0000313" key="10">
    <source>
        <dbReference type="Proteomes" id="UP000288951"/>
    </source>
</evidence>
<accession>A0A437UD00</accession>
<keyword evidence="10" id="KW-1185">Reference proteome</keyword>
<sequence>MKDFNWLQLLNPEFYILLEFGGIKIGLIVVLFIVFAETGLLAGFFLPGDSLLFLAGIYSETLMSQISLGNDFLNVTVFASLVGMMGVLGNMTGYWFGAKSGNYLYNQKDTFFFKKKYLYQAKEFFDKYGNRAIVFARFLPIVRTFAPVVAGIVEMDKKKFMFYNIVGSFLWAFSMIFAGHYLHALFLDSFGIDLKHYIEFIVIGIVGFTTVPVLWKILKKKAHIE</sequence>
<dbReference type="PANTHER" id="PTHR30353">
    <property type="entry name" value="INNER MEMBRANE PROTEIN DEDA-RELATED"/>
    <property type="match status" value="1"/>
</dbReference>
<feature type="domain" description="VTT" evidence="8">
    <location>
        <begin position="46"/>
        <end position="180"/>
    </location>
</feature>
<evidence type="ECO:0000313" key="9">
    <source>
        <dbReference type="EMBL" id="RVU91459.1"/>
    </source>
</evidence>
<evidence type="ECO:0000256" key="4">
    <source>
        <dbReference type="ARBA" id="ARBA00022692"/>
    </source>
</evidence>
<dbReference type="InterPro" id="IPR032818">
    <property type="entry name" value="DedA-like"/>
</dbReference>
<evidence type="ECO:0000259" key="8">
    <source>
        <dbReference type="Pfam" id="PF09335"/>
    </source>
</evidence>